<evidence type="ECO:0000256" key="3">
    <source>
        <dbReference type="ARBA" id="ARBA00022475"/>
    </source>
</evidence>
<evidence type="ECO:0000256" key="11">
    <source>
        <dbReference type="SAM" id="Phobius"/>
    </source>
</evidence>
<evidence type="ECO:0000259" key="12">
    <source>
        <dbReference type="PROSITE" id="PS50262"/>
    </source>
</evidence>
<protein>
    <submittedName>
        <fullName evidence="13">Neuropeptide FF receptor 2</fullName>
    </submittedName>
</protein>
<dbReference type="GO" id="GO:0042277">
    <property type="term" value="F:peptide binding"/>
    <property type="evidence" value="ECO:0007669"/>
    <property type="project" value="TreeGrafter"/>
</dbReference>
<comment type="caution">
    <text evidence="13">The sequence shown here is derived from an EMBL/GenBank/DDBJ whole genome shotgun (WGS) entry which is preliminary data.</text>
</comment>
<dbReference type="AlphaFoldDB" id="A0A1D2MLR2"/>
<dbReference type="OrthoDB" id="5975505at2759"/>
<feature type="transmembrane region" description="Helical" evidence="11">
    <location>
        <begin position="168"/>
        <end position="189"/>
    </location>
</feature>
<keyword evidence="8 10" id="KW-0675">Receptor</keyword>
<keyword evidence="7 11" id="KW-0472">Membrane</keyword>
<gene>
    <name evidence="13" type="ORF">Ocin01_12814</name>
</gene>
<proteinExistence type="inferred from homology"/>
<keyword evidence="5 11" id="KW-1133">Transmembrane helix</keyword>
<dbReference type="InterPro" id="IPR000276">
    <property type="entry name" value="GPCR_Rhodpsn"/>
</dbReference>
<dbReference type="OMA" id="ICHPMKC"/>
<evidence type="ECO:0000256" key="2">
    <source>
        <dbReference type="ARBA" id="ARBA00010663"/>
    </source>
</evidence>
<dbReference type="SUPFAM" id="SSF81321">
    <property type="entry name" value="Family A G protein-coupled receptor-like"/>
    <property type="match status" value="1"/>
</dbReference>
<dbReference type="Gene3D" id="1.20.1070.10">
    <property type="entry name" value="Rhodopsin 7-helix transmembrane proteins"/>
    <property type="match status" value="1"/>
</dbReference>
<organism evidence="13 14">
    <name type="scientific">Orchesella cincta</name>
    <name type="common">Springtail</name>
    <name type="synonym">Podura cincta</name>
    <dbReference type="NCBI Taxonomy" id="48709"/>
    <lineage>
        <taxon>Eukaryota</taxon>
        <taxon>Metazoa</taxon>
        <taxon>Ecdysozoa</taxon>
        <taxon>Arthropoda</taxon>
        <taxon>Hexapoda</taxon>
        <taxon>Collembola</taxon>
        <taxon>Entomobryomorpha</taxon>
        <taxon>Entomobryoidea</taxon>
        <taxon>Orchesellidae</taxon>
        <taxon>Orchesellinae</taxon>
        <taxon>Orchesella</taxon>
    </lineage>
</organism>
<dbReference type="PROSITE" id="PS50262">
    <property type="entry name" value="G_PROTEIN_RECEP_F1_2"/>
    <property type="match status" value="1"/>
</dbReference>
<evidence type="ECO:0000256" key="1">
    <source>
        <dbReference type="ARBA" id="ARBA00004651"/>
    </source>
</evidence>
<evidence type="ECO:0000256" key="5">
    <source>
        <dbReference type="ARBA" id="ARBA00022989"/>
    </source>
</evidence>
<keyword evidence="4 10" id="KW-0812">Transmembrane</keyword>
<keyword evidence="9 10" id="KW-0807">Transducer</keyword>
<dbReference type="PRINTS" id="PR01012">
    <property type="entry name" value="NRPEPTIDEYR"/>
</dbReference>
<dbReference type="Pfam" id="PF00001">
    <property type="entry name" value="7tm_1"/>
    <property type="match status" value="1"/>
</dbReference>
<evidence type="ECO:0000256" key="8">
    <source>
        <dbReference type="ARBA" id="ARBA00023170"/>
    </source>
</evidence>
<dbReference type="PROSITE" id="PS00237">
    <property type="entry name" value="G_PROTEIN_RECEP_F1_1"/>
    <property type="match status" value="1"/>
</dbReference>
<keyword evidence="3" id="KW-1003">Cell membrane</keyword>
<dbReference type="PANTHER" id="PTHR24241">
    <property type="entry name" value="NEUROPEPTIDE RECEPTOR-RELATED G-PROTEIN COUPLED RECEPTOR"/>
    <property type="match status" value="1"/>
</dbReference>
<evidence type="ECO:0000256" key="4">
    <source>
        <dbReference type="ARBA" id="ARBA00022692"/>
    </source>
</evidence>
<feature type="domain" description="G-protein coupled receptors family 1 profile" evidence="12">
    <location>
        <begin position="1"/>
        <end position="225"/>
    </location>
</feature>
<dbReference type="InterPro" id="IPR017452">
    <property type="entry name" value="GPCR_Rhodpsn_7TM"/>
</dbReference>
<keyword evidence="6 10" id="KW-0297">G-protein coupled receptor</keyword>
<evidence type="ECO:0000313" key="14">
    <source>
        <dbReference type="Proteomes" id="UP000094527"/>
    </source>
</evidence>
<dbReference type="GO" id="GO:0005886">
    <property type="term" value="C:plasma membrane"/>
    <property type="evidence" value="ECO:0007669"/>
    <property type="project" value="UniProtKB-SubCell"/>
</dbReference>
<evidence type="ECO:0000256" key="7">
    <source>
        <dbReference type="ARBA" id="ARBA00023136"/>
    </source>
</evidence>
<feature type="transmembrane region" description="Helical" evidence="11">
    <location>
        <begin position="209"/>
        <end position="228"/>
    </location>
</feature>
<feature type="non-terminal residue" evidence="13">
    <location>
        <position position="1"/>
    </location>
</feature>
<dbReference type="STRING" id="48709.A0A1D2MLR2"/>
<evidence type="ECO:0000256" key="10">
    <source>
        <dbReference type="RuleBase" id="RU000688"/>
    </source>
</evidence>
<evidence type="ECO:0000256" key="9">
    <source>
        <dbReference type="ARBA" id="ARBA00023224"/>
    </source>
</evidence>
<dbReference type="InterPro" id="IPR000611">
    <property type="entry name" value="NPY_rcpt"/>
</dbReference>
<feature type="transmembrane region" description="Helical" evidence="11">
    <location>
        <begin position="61"/>
        <end position="81"/>
    </location>
</feature>
<keyword evidence="14" id="KW-1185">Reference proteome</keyword>
<reference evidence="13 14" key="1">
    <citation type="journal article" date="2016" name="Genome Biol. Evol.">
        <title>Gene Family Evolution Reflects Adaptation to Soil Environmental Stressors in the Genome of the Collembolan Orchesella cincta.</title>
        <authorList>
            <person name="Faddeeva-Vakhrusheva A."/>
            <person name="Derks M.F."/>
            <person name="Anvar S.Y."/>
            <person name="Agamennone V."/>
            <person name="Suring W."/>
            <person name="Smit S."/>
            <person name="van Straalen N.M."/>
            <person name="Roelofs D."/>
        </authorList>
    </citation>
    <scope>NUCLEOTIDE SEQUENCE [LARGE SCALE GENOMIC DNA]</scope>
    <source>
        <tissue evidence="13">Mixed pool</tissue>
    </source>
</reference>
<dbReference type="Proteomes" id="UP000094527">
    <property type="component" value="Unassembled WGS sequence"/>
</dbReference>
<dbReference type="PRINTS" id="PR00237">
    <property type="entry name" value="GPCRRHODOPSN"/>
</dbReference>
<dbReference type="GO" id="GO:0004983">
    <property type="term" value="F:neuropeptide Y receptor activity"/>
    <property type="evidence" value="ECO:0007669"/>
    <property type="project" value="InterPro"/>
</dbReference>
<name>A0A1D2MLR2_ORCCI</name>
<evidence type="ECO:0000256" key="6">
    <source>
        <dbReference type="ARBA" id="ARBA00023040"/>
    </source>
</evidence>
<dbReference type="PANTHER" id="PTHR24241:SF76">
    <property type="entry name" value="NEUROPEPTIDE SIFAMIDE RECEPTOR"/>
    <property type="match status" value="1"/>
</dbReference>
<evidence type="ECO:0000313" key="13">
    <source>
        <dbReference type="EMBL" id="ODM93868.1"/>
    </source>
</evidence>
<dbReference type="GO" id="GO:0032870">
    <property type="term" value="P:cellular response to hormone stimulus"/>
    <property type="evidence" value="ECO:0007669"/>
    <property type="project" value="TreeGrafter"/>
</dbReference>
<dbReference type="EMBL" id="LJIJ01000900">
    <property type="protein sequence ID" value="ODM93868.1"/>
    <property type="molecule type" value="Genomic_DNA"/>
</dbReference>
<comment type="subcellular location">
    <subcellularLocation>
        <location evidence="1">Cell membrane</location>
        <topology evidence="1">Multi-pass membrane protein</topology>
    </subcellularLocation>
</comment>
<sequence length="244" mass="28069">KIVFLSISAWILGEWLCQFVSYLQGVSVSASIDTLIAIAIERYLAICHPMKCQISTRVCRILILIIWTFSFSISLPWAIYFRLTPLNPNIPDSELMVCTEEWPNAKLGNVYFAVAHLLFCYLIPLTLITICYTLILRKVSMRKIPQETKNLSTELLVQRSKMKVIKMLLLVVVLFAMSWLPLYSIFTRVKFGPQPSEWEDQLIRTITPIAQWLGSSNSCINPILYAFFNKKYRTGFKVVLITTT</sequence>
<accession>A0A1D2MLR2</accession>
<feature type="transmembrane region" description="Helical" evidence="11">
    <location>
        <begin position="110"/>
        <end position="135"/>
    </location>
</feature>
<comment type="similarity">
    <text evidence="2 10">Belongs to the G-protein coupled receptor 1 family.</text>
</comment>